<comment type="caution">
    <text evidence="2">The sequence shown here is derived from an EMBL/GenBank/DDBJ whole genome shotgun (WGS) entry which is preliminary data.</text>
</comment>
<gene>
    <name evidence="2" type="ORF">B0H17DRAFT_1265075</name>
</gene>
<dbReference type="EMBL" id="JARKIE010000030">
    <property type="protein sequence ID" value="KAJ7697461.1"/>
    <property type="molecule type" value="Genomic_DNA"/>
</dbReference>
<feature type="region of interest" description="Disordered" evidence="1">
    <location>
        <begin position="358"/>
        <end position="394"/>
    </location>
</feature>
<organism evidence="2 3">
    <name type="scientific">Mycena rosella</name>
    <name type="common">Pink bonnet</name>
    <name type="synonym">Agaricus rosellus</name>
    <dbReference type="NCBI Taxonomy" id="1033263"/>
    <lineage>
        <taxon>Eukaryota</taxon>
        <taxon>Fungi</taxon>
        <taxon>Dikarya</taxon>
        <taxon>Basidiomycota</taxon>
        <taxon>Agaricomycotina</taxon>
        <taxon>Agaricomycetes</taxon>
        <taxon>Agaricomycetidae</taxon>
        <taxon>Agaricales</taxon>
        <taxon>Marasmiineae</taxon>
        <taxon>Mycenaceae</taxon>
        <taxon>Mycena</taxon>
    </lineage>
</organism>
<name>A0AAD7DQP6_MYCRO</name>
<feature type="compositionally biased region" description="Low complexity" evidence="1">
    <location>
        <begin position="187"/>
        <end position="199"/>
    </location>
</feature>
<sequence length="418" mass="45825">MPLDFDELSPVKGYLAEAVGPYPASWDNCQAGFAHDIQIYSAAKKSTKKTVSSERRIGEYSFHGHPAKCRSRYAPQLSLHVAETLAEGVRELKEDMPKGKGGKDAAKEMARVRGRVAWAALAAVAAADSDDEDVPPRKKARRVNQKPIAVVAAADSNDEDVPPRKKAGRVNQKPKAKLKPKAKAQPKAKSATPDAAAPAVGSVDEYDEYSPLLHDTIDLDTRNVTLVIYTTADTPAIEHVVHLRYLPGFKISYFKIAEEIRLTGPSPVAFERYCVFAGEFEPEALNVIDMTARGGYMLYRNASLTDAQCPDIKRWMSALECSATYTDQHNSSDATTAEDDELDSDKLDSDIEILHFFTPSKAGSSQTPASSVASGSKPARVAPLKRSRAEFVEGSSRAPFTSAYLEEEQKWWTKENKD</sequence>
<proteinExistence type="predicted"/>
<protein>
    <submittedName>
        <fullName evidence="2">Uncharacterized protein</fullName>
    </submittedName>
</protein>
<reference evidence="2" key="1">
    <citation type="submission" date="2023-03" db="EMBL/GenBank/DDBJ databases">
        <title>Massive genome expansion in bonnet fungi (Mycena s.s.) driven by repeated elements and novel gene families across ecological guilds.</title>
        <authorList>
            <consortium name="Lawrence Berkeley National Laboratory"/>
            <person name="Harder C.B."/>
            <person name="Miyauchi S."/>
            <person name="Viragh M."/>
            <person name="Kuo A."/>
            <person name="Thoen E."/>
            <person name="Andreopoulos B."/>
            <person name="Lu D."/>
            <person name="Skrede I."/>
            <person name="Drula E."/>
            <person name="Henrissat B."/>
            <person name="Morin E."/>
            <person name="Kohler A."/>
            <person name="Barry K."/>
            <person name="LaButti K."/>
            <person name="Morin E."/>
            <person name="Salamov A."/>
            <person name="Lipzen A."/>
            <person name="Mereny Z."/>
            <person name="Hegedus B."/>
            <person name="Baldrian P."/>
            <person name="Stursova M."/>
            <person name="Weitz H."/>
            <person name="Taylor A."/>
            <person name="Grigoriev I.V."/>
            <person name="Nagy L.G."/>
            <person name="Martin F."/>
            <person name="Kauserud H."/>
        </authorList>
    </citation>
    <scope>NUCLEOTIDE SEQUENCE</scope>
    <source>
        <strain evidence="2">CBHHK067</strain>
    </source>
</reference>
<evidence type="ECO:0000313" key="2">
    <source>
        <dbReference type="EMBL" id="KAJ7697461.1"/>
    </source>
</evidence>
<evidence type="ECO:0000313" key="3">
    <source>
        <dbReference type="Proteomes" id="UP001221757"/>
    </source>
</evidence>
<feature type="region of interest" description="Disordered" evidence="1">
    <location>
        <begin position="127"/>
        <end position="200"/>
    </location>
</feature>
<accession>A0AAD7DQP6</accession>
<keyword evidence="3" id="KW-1185">Reference proteome</keyword>
<dbReference type="Proteomes" id="UP001221757">
    <property type="component" value="Unassembled WGS sequence"/>
</dbReference>
<feature type="compositionally biased region" description="Basic residues" evidence="1">
    <location>
        <begin position="164"/>
        <end position="186"/>
    </location>
</feature>
<dbReference type="AlphaFoldDB" id="A0AAD7DQP6"/>
<feature type="compositionally biased region" description="Polar residues" evidence="1">
    <location>
        <begin position="361"/>
        <end position="374"/>
    </location>
</feature>
<evidence type="ECO:0000256" key="1">
    <source>
        <dbReference type="SAM" id="MobiDB-lite"/>
    </source>
</evidence>